<name>A0A0E0JI65_ORYPU</name>
<proteinExistence type="predicted"/>
<dbReference type="AlphaFoldDB" id="A0A0E0JI65"/>
<evidence type="ECO:0000313" key="1">
    <source>
        <dbReference type="EnsemblPlants" id="OPUNC01G14330.1"/>
    </source>
</evidence>
<dbReference type="Gramene" id="OPUNC01G14330.1">
    <property type="protein sequence ID" value="OPUNC01G14330.1"/>
    <property type="gene ID" value="OPUNC01G14330"/>
</dbReference>
<reference evidence="1" key="2">
    <citation type="submission" date="2018-05" db="EMBL/GenBank/DDBJ databases">
        <title>OpunRS2 (Oryza punctata Reference Sequence Version 2).</title>
        <authorList>
            <person name="Zhang J."/>
            <person name="Kudrna D."/>
            <person name="Lee S."/>
            <person name="Talag J."/>
            <person name="Welchert J."/>
            <person name="Wing R.A."/>
        </authorList>
    </citation>
    <scope>NUCLEOTIDE SEQUENCE [LARGE SCALE GENOMIC DNA]</scope>
</reference>
<reference evidence="1" key="1">
    <citation type="submission" date="2015-04" db="UniProtKB">
        <authorList>
            <consortium name="EnsemblPlants"/>
        </authorList>
    </citation>
    <scope>IDENTIFICATION</scope>
</reference>
<accession>A0A0E0JI65</accession>
<dbReference type="Proteomes" id="UP000026962">
    <property type="component" value="Chromosome 1"/>
</dbReference>
<organism evidence="1">
    <name type="scientific">Oryza punctata</name>
    <name type="common">Red rice</name>
    <dbReference type="NCBI Taxonomy" id="4537"/>
    <lineage>
        <taxon>Eukaryota</taxon>
        <taxon>Viridiplantae</taxon>
        <taxon>Streptophyta</taxon>
        <taxon>Embryophyta</taxon>
        <taxon>Tracheophyta</taxon>
        <taxon>Spermatophyta</taxon>
        <taxon>Magnoliopsida</taxon>
        <taxon>Liliopsida</taxon>
        <taxon>Poales</taxon>
        <taxon>Poaceae</taxon>
        <taxon>BOP clade</taxon>
        <taxon>Oryzoideae</taxon>
        <taxon>Oryzeae</taxon>
        <taxon>Oryzinae</taxon>
        <taxon>Oryza</taxon>
    </lineage>
</organism>
<dbReference type="HOGENOM" id="CLU_2642316_0_0_1"/>
<sequence length="77" mass="8797">MVMRGKLARSTLRCEVKLRKACVRAPNPKVVRTKGLPKITYLCKPVYRKMIKKWQQLCCSKSGELDAKTPWSNFGGL</sequence>
<dbReference type="EnsemblPlants" id="OPUNC01G14330.1">
    <property type="protein sequence ID" value="OPUNC01G14330.1"/>
    <property type="gene ID" value="OPUNC01G14330"/>
</dbReference>
<evidence type="ECO:0000313" key="2">
    <source>
        <dbReference type="Proteomes" id="UP000026962"/>
    </source>
</evidence>
<keyword evidence="2" id="KW-1185">Reference proteome</keyword>
<protein>
    <submittedName>
        <fullName evidence="1">Uncharacterized protein</fullName>
    </submittedName>
</protein>